<reference evidence="4" key="1">
    <citation type="submission" date="2021-02" db="EMBL/GenBank/DDBJ databases">
        <authorList>
            <person name="Nowell W R."/>
        </authorList>
    </citation>
    <scope>NUCLEOTIDE SEQUENCE</scope>
</reference>
<evidence type="ECO:0000256" key="1">
    <source>
        <dbReference type="ARBA" id="ARBA00022737"/>
    </source>
</evidence>
<dbReference type="PANTHER" id="PTHR45641">
    <property type="entry name" value="TETRATRICOPEPTIDE REPEAT PROTEIN (AFU_ORTHOLOGUE AFUA_6G03870)"/>
    <property type="match status" value="1"/>
</dbReference>
<sequence>MIGFCRQKCVDNEVDLNYIQEFEDYYDASNAVFWYTRDTFLFRLLNKALREQDIDTLYSMRYFIRDLHLQLQERHISQRQAVTDNNSSAPSVSIVYRGQQMMNEEFDRRLRNNTGGFFSVSSFLSTTPHENLASAYAGGSNSGSAVADVQHVLFQIHIDDQVNKFPYADITEESVFQEAESEVLFTMGAVFRIQSVEQDSQGVWIVQLRLTGKEDEELRTLAEHMRKNIFDVTSLASLAKLMLEMGKHDKAEQFYLLLLSDPYFIGEPLHHAIILANLGVIYHHTGRQEKTIEHFEKSLEIKLKHLHATDPSLAQTYNNLGAVYHEQQGDYEKALSYYNKALEIDLNAPDPDQSRIAMHYGNIESCSCIVSLLIMLVNSSTFT</sequence>
<dbReference type="InterPro" id="IPR019734">
    <property type="entry name" value="TPR_rpt"/>
</dbReference>
<dbReference type="Gene3D" id="1.25.40.10">
    <property type="entry name" value="Tetratricopeptide repeat domain"/>
    <property type="match status" value="1"/>
</dbReference>
<dbReference type="SMART" id="SM00028">
    <property type="entry name" value="TPR"/>
    <property type="match status" value="2"/>
</dbReference>
<accession>A0A8S2F521</accession>
<dbReference type="SUPFAM" id="SSF56399">
    <property type="entry name" value="ADP-ribosylation"/>
    <property type="match status" value="1"/>
</dbReference>
<dbReference type="InterPro" id="IPR011990">
    <property type="entry name" value="TPR-like_helical_dom_sf"/>
</dbReference>
<comment type="caution">
    <text evidence="4">The sequence shown here is derived from an EMBL/GenBank/DDBJ whole genome shotgun (WGS) entry which is preliminary data.</text>
</comment>
<dbReference type="PROSITE" id="PS51996">
    <property type="entry name" value="TR_MART"/>
    <property type="match status" value="1"/>
</dbReference>
<dbReference type="Pfam" id="PF13424">
    <property type="entry name" value="TPR_12"/>
    <property type="match status" value="1"/>
</dbReference>
<dbReference type="Proteomes" id="UP000682733">
    <property type="component" value="Unassembled WGS sequence"/>
</dbReference>
<keyword evidence="2 3" id="KW-0802">TPR repeat</keyword>
<name>A0A8S2F521_9BILA</name>
<evidence type="ECO:0000256" key="2">
    <source>
        <dbReference type="ARBA" id="ARBA00022803"/>
    </source>
</evidence>
<proteinExistence type="predicted"/>
<dbReference type="EMBL" id="CAJNOK010025784">
    <property type="protein sequence ID" value="CAF1394348.1"/>
    <property type="molecule type" value="Genomic_DNA"/>
</dbReference>
<protein>
    <recommendedName>
        <fullName evidence="7">NAD(+)--protein-arginine ADP-ribosyltransferase</fullName>
    </recommendedName>
</protein>
<dbReference type="Proteomes" id="UP000677228">
    <property type="component" value="Unassembled WGS sequence"/>
</dbReference>
<keyword evidence="1" id="KW-0677">Repeat</keyword>
<dbReference type="Gene3D" id="3.90.176.10">
    <property type="entry name" value="Toxin ADP-ribosyltransferase, Chain A, domain 1"/>
    <property type="match status" value="1"/>
</dbReference>
<evidence type="ECO:0008006" key="7">
    <source>
        <dbReference type="Google" id="ProtNLM"/>
    </source>
</evidence>
<organism evidence="4 6">
    <name type="scientific">Didymodactylos carnosus</name>
    <dbReference type="NCBI Taxonomy" id="1234261"/>
    <lineage>
        <taxon>Eukaryota</taxon>
        <taxon>Metazoa</taxon>
        <taxon>Spiralia</taxon>
        <taxon>Gnathifera</taxon>
        <taxon>Rotifera</taxon>
        <taxon>Eurotatoria</taxon>
        <taxon>Bdelloidea</taxon>
        <taxon>Philodinida</taxon>
        <taxon>Philodinidae</taxon>
        <taxon>Didymodactylos</taxon>
    </lineage>
</organism>
<evidence type="ECO:0000313" key="6">
    <source>
        <dbReference type="Proteomes" id="UP000677228"/>
    </source>
</evidence>
<dbReference type="SUPFAM" id="SSF48452">
    <property type="entry name" value="TPR-like"/>
    <property type="match status" value="1"/>
</dbReference>
<gene>
    <name evidence="4" type="ORF">OVA965_LOCUS32728</name>
    <name evidence="5" type="ORF">TMI583_LOCUS33594</name>
</gene>
<evidence type="ECO:0000313" key="4">
    <source>
        <dbReference type="EMBL" id="CAF1394348.1"/>
    </source>
</evidence>
<dbReference type="AlphaFoldDB" id="A0A8S2F521"/>
<evidence type="ECO:0000313" key="5">
    <source>
        <dbReference type="EMBL" id="CAF4201789.1"/>
    </source>
</evidence>
<dbReference type="PROSITE" id="PS50005">
    <property type="entry name" value="TPR"/>
    <property type="match status" value="1"/>
</dbReference>
<feature type="repeat" description="TPR" evidence="3">
    <location>
        <begin position="272"/>
        <end position="305"/>
    </location>
</feature>
<dbReference type="PROSITE" id="PS50293">
    <property type="entry name" value="TPR_REGION"/>
    <property type="match status" value="1"/>
</dbReference>
<dbReference type="EMBL" id="CAJOBA010047499">
    <property type="protein sequence ID" value="CAF4201789.1"/>
    <property type="molecule type" value="Genomic_DNA"/>
</dbReference>
<dbReference type="PANTHER" id="PTHR45641:SF19">
    <property type="entry name" value="NEPHROCYSTIN-3"/>
    <property type="match status" value="1"/>
</dbReference>
<evidence type="ECO:0000256" key="3">
    <source>
        <dbReference type="PROSITE-ProRule" id="PRU00339"/>
    </source>
</evidence>